<dbReference type="EMBL" id="BRLB01000004">
    <property type="protein sequence ID" value="GKX29498.1"/>
    <property type="molecule type" value="Genomic_DNA"/>
</dbReference>
<feature type="transmembrane region" description="Helical" evidence="1">
    <location>
        <begin position="110"/>
        <end position="134"/>
    </location>
</feature>
<evidence type="ECO:0000256" key="1">
    <source>
        <dbReference type="SAM" id="Phobius"/>
    </source>
</evidence>
<evidence type="ECO:0000313" key="3">
    <source>
        <dbReference type="Proteomes" id="UP001144256"/>
    </source>
</evidence>
<dbReference type="Proteomes" id="UP001144256">
    <property type="component" value="Unassembled WGS sequence"/>
</dbReference>
<keyword evidence="1" id="KW-1133">Transmembrane helix</keyword>
<keyword evidence="1" id="KW-0472">Membrane</keyword>
<dbReference type="AlphaFoldDB" id="A0A9W5YBV6"/>
<name>A0A9W5YBV6_9FIRM</name>
<sequence length="159" mass="18678">MVVKLKTKLSIEEVSTKLNNKLVKDWKSHWNENVFTGEISNNRFRYFYRKAYTKNSFSKEIIGVVYEQDGDTLIKAKITTRLLNLRLFVYIWIIIAFIFLWGVTNKMLSMIYYTGIVEILVTMFFIIPIVLMAIMPSKKASEQLIMFLKDNIAAEEIDD</sequence>
<organism evidence="2 3">
    <name type="scientific">Vallitalea longa</name>
    <dbReference type="NCBI Taxonomy" id="2936439"/>
    <lineage>
        <taxon>Bacteria</taxon>
        <taxon>Bacillati</taxon>
        <taxon>Bacillota</taxon>
        <taxon>Clostridia</taxon>
        <taxon>Lachnospirales</taxon>
        <taxon>Vallitaleaceae</taxon>
        <taxon>Vallitalea</taxon>
    </lineage>
</organism>
<evidence type="ECO:0000313" key="2">
    <source>
        <dbReference type="EMBL" id="GKX29498.1"/>
    </source>
</evidence>
<proteinExistence type="predicted"/>
<gene>
    <name evidence="2" type="ORF">SH1V18_19780</name>
</gene>
<dbReference type="RefSeq" id="WP_281815011.1">
    <property type="nucleotide sequence ID" value="NZ_BRLB01000004.1"/>
</dbReference>
<keyword evidence="1" id="KW-0812">Transmembrane</keyword>
<protein>
    <submittedName>
        <fullName evidence="2">Uncharacterized protein</fullName>
    </submittedName>
</protein>
<comment type="caution">
    <text evidence="2">The sequence shown here is derived from an EMBL/GenBank/DDBJ whole genome shotgun (WGS) entry which is preliminary data.</text>
</comment>
<feature type="transmembrane region" description="Helical" evidence="1">
    <location>
        <begin position="87"/>
        <end position="104"/>
    </location>
</feature>
<accession>A0A9W5YBV6</accession>
<reference evidence="2" key="1">
    <citation type="submission" date="2022-06" db="EMBL/GenBank/DDBJ databases">
        <title>Vallitalea longa sp. nov., an anaerobic bacterium isolated from marine sediment.</title>
        <authorList>
            <person name="Hirano S."/>
            <person name="Terahara T."/>
            <person name="Mori K."/>
            <person name="Hamada M."/>
            <person name="Matsumoto R."/>
            <person name="Kobayashi T."/>
        </authorList>
    </citation>
    <scope>NUCLEOTIDE SEQUENCE</scope>
    <source>
        <strain evidence="2">SH18-1</strain>
    </source>
</reference>
<keyword evidence="3" id="KW-1185">Reference proteome</keyword>